<dbReference type="AlphaFoldDB" id="A0A976P0K3"/>
<dbReference type="GeneID" id="94351544"/>
<dbReference type="EMBL" id="SHOA02000023">
    <property type="protein sequence ID" value="TDH74262.1"/>
    <property type="molecule type" value="Genomic_DNA"/>
</dbReference>
<dbReference type="OrthoDB" id="46913at2759"/>
<dbReference type="PANTHER" id="PTHR13547">
    <property type="match status" value="1"/>
</dbReference>
<dbReference type="Gene3D" id="1.25.40.10">
    <property type="entry name" value="Tetratricopeptide repeat domain"/>
    <property type="match status" value="1"/>
</dbReference>
<comment type="caution">
    <text evidence="1">The sequence shown here is derived from an EMBL/GenBank/DDBJ whole genome shotgun (WGS) entry which is preliminary data.</text>
</comment>
<dbReference type="InterPro" id="IPR011990">
    <property type="entry name" value="TPR-like_helical_dom_sf"/>
</dbReference>
<proteinExistence type="predicted"/>
<protein>
    <submittedName>
        <fullName evidence="1">Uncharacterized protein</fullName>
    </submittedName>
</protein>
<dbReference type="Proteomes" id="UP000294530">
    <property type="component" value="Unassembled WGS sequence"/>
</dbReference>
<organism evidence="1 2">
    <name type="scientific">Bremia lactucae</name>
    <name type="common">Lettuce downy mildew</name>
    <dbReference type="NCBI Taxonomy" id="4779"/>
    <lineage>
        <taxon>Eukaryota</taxon>
        <taxon>Sar</taxon>
        <taxon>Stramenopiles</taxon>
        <taxon>Oomycota</taxon>
        <taxon>Peronosporomycetes</taxon>
        <taxon>Peronosporales</taxon>
        <taxon>Peronosporaceae</taxon>
        <taxon>Bremia</taxon>
    </lineage>
</organism>
<sequence length="657" mass="75070">MIVRRLCVGRTLRASSAGLFTASRAVDNADFSSKKRLLSAAYTVHEPPKVGRFARRRAQKHLLNRQKAHENDSELSRVKEKPKKPSKLVIFNCVVQQQMPLEDVLPLVQHEVRTKTLRAPMARQAVDAFYFYCAQQAESRDFTDELRRRVLGYFEKELFTYDPEQATTPFVLGKTLNEAVFSSVIKLYVAGGDTDAAWTLLTRLRQVRKGQKDAQKLHFRTIGPLLEHECKHGQYLRAFSRWQDLKKHDVEWTSAMEDVLVQMIIACVNDQEPPRTTKQTTASQFHEHMTSLLHDLQLACREVSSLNAQRLLHAFRGAGYTVETVPSDSRMLPTCPSCGHALSKQGMSAPERQQMLLAIESHRSRVAPDKVVSEFLHPFKDWLLLRHESFRLHTSRVQRKHLMHYVLDGPNIAYINQNFDAGTYRLDHVDAVAKQLQAQGHYVSITMPAMYLADKFVVRVRKKSAQGQQKISSRIRTEEENAILARWRHDNMIFSCRTDFLSDDLFWLYASVLMANEGRVVSNDQGRDHVLALLNGDTNRLANARSQTNGKKSVAQAAGEQSGVPLISMDLIARWKDMTAVHVEIKHDESADPATTVLPIETIKLHHPLPFSRVPQVTTQQHFHFPITEHANQNEHPNQVRTGRKRTQWLCAHQKVT</sequence>
<keyword evidence="2" id="KW-1185">Reference proteome</keyword>
<dbReference type="RefSeq" id="XP_067823760.1">
    <property type="nucleotide sequence ID" value="XM_067965873.1"/>
</dbReference>
<gene>
    <name evidence="1" type="ORF">CCR75_007816</name>
</gene>
<dbReference type="GO" id="GO:0001682">
    <property type="term" value="P:tRNA 5'-leader removal"/>
    <property type="evidence" value="ECO:0007669"/>
    <property type="project" value="TreeGrafter"/>
</dbReference>
<reference evidence="1 2" key="1">
    <citation type="journal article" date="2021" name="Genome Biol.">
        <title>AFLAP: assembly-free linkage analysis pipeline using k-mers from genome sequencing data.</title>
        <authorList>
            <person name="Fletcher K."/>
            <person name="Zhang L."/>
            <person name="Gil J."/>
            <person name="Han R."/>
            <person name="Cavanaugh K."/>
            <person name="Michelmore R."/>
        </authorList>
    </citation>
    <scope>NUCLEOTIDE SEQUENCE [LARGE SCALE GENOMIC DNA]</scope>
    <source>
        <strain evidence="1 2">SF5</strain>
    </source>
</reference>
<accession>A0A976P0K3</accession>
<dbReference type="Gene3D" id="3.40.50.11980">
    <property type="match status" value="1"/>
</dbReference>
<dbReference type="PANTHER" id="PTHR13547:SF1">
    <property type="entry name" value="MITOCHONDRIAL RIBONUCLEASE P CATALYTIC SUBUNIT"/>
    <property type="match status" value="1"/>
</dbReference>
<dbReference type="KEGG" id="blac:94351544"/>
<evidence type="ECO:0000313" key="2">
    <source>
        <dbReference type="Proteomes" id="UP000294530"/>
    </source>
</evidence>
<dbReference type="GO" id="GO:0004526">
    <property type="term" value="F:ribonuclease P activity"/>
    <property type="evidence" value="ECO:0007669"/>
    <property type="project" value="TreeGrafter"/>
</dbReference>
<name>A0A976P0K3_BRELC</name>
<evidence type="ECO:0000313" key="1">
    <source>
        <dbReference type="EMBL" id="TDH74262.1"/>
    </source>
</evidence>